<evidence type="ECO:0000313" key="3">
    <source>
        <dbReference type="Proteomes" id="UP001360953"/>
    </source>
</evidence>
<accession>A0ABR1LD64</accession>
<reference evidence="2 3" key="1">
    <citation type="submission" date="2024-04" db="EMBL/GenBank/DDBJ databases">
        <title>Phyllosticta paracitricarpa is synonymous to the EU quarantine fungus P. citricarpa based on phylogenomic analyses.</title>
        <authorList>
            <consortium name="Lawrence Berkeley National Laboratory"/>
            <person name="Van ingen-buijs V.A."/>
            <person name="Van westerhoven A.C."/>
            <person name="Haridas S."/>
            <person name="Skiadas P."/>
            <person name="Martin F."/>
            <person name="Groenewald J.Z."/>
            <person name="Crous P.W."/>
            <person name="Seidl M.F."/>
        </authorList>
    </citation>
    <scope>NUCLEOTIDE SEQUENCE [LARGE SCALE GENOMIC DNA]</scope>
    <source>
        <strain evidence="2 3">CPC 17464</strain>
    </source>
</reference>
<evidence type="ECO:0000256" key="1">
    <source>
        <dbReference type="SAM" id="MobiDB-lite"/>
    </source>
</evidence>
<name>A0ABR1LD64_9PEZI</name>
<dbReference type="Proteomes" id="UP001360953">
    <property type="component" value="Unassembled WGS sequence"/>
</dbReference>
<comment type="caution">
    <text evidence="2">The sequence shown here is derived from an EMBL/GenBank/DDBJ whole genome shotgun (WGS) entry which is preliminary data.</text>
</comment>
<feature type="region of interest" description="Disordered" evidence="1">
    <location>
        <begin position="167"/>
        <end position="202"/>
    </location>
</feature>
<keyword evidence="3" id="KW-1185">Reference proteome</keyword>
<proteinExistence type="predicted"/>
<evidence type="ECO:0000313" key="2">
    <source>
        <dbReference type="EMBL" id="KAK7532396.1"/>
    </source>
</evidence>
<feature type="region of interest" description="Disordered" evidence="1">
    <location>
        <begin position="12"/>
        <end position="41"/>
    </location>
</feature>
<feature type="region of interest" description="Disordered" evidence="1">
    <location>
        <begin position="219"/>
        <end position="240"/>
    </location>
</feature>
<dbReference type="GeneID" id="92026571"/>
<dbReference type="RefSeq" id="XP_066652064.1">
    <property type="nucleotide sequence ID" value="XM_066793665.1"/>
</dbReference>
<organism evidence="2 3">
    <name type="scientific">Phyllosticta citribraziliensis</name>
    <dbReference type="NCBI Taxonomy" id="989973"/>
    <lineage>
        <taxon>Eukaryota</taxon>
        <taxon>Fungi</taxon>
        <taxon>Dikarya</taxon>
        <taxon>Ascomycota</taxon>
        <taxon>Pezizomycotina</taxon>
        <taxon>Dothideomycetes</taxon>
        <taxon>Dothideomycetes incertae sedis</taxon>
        <taxon>Botryosphaeriales</taxon>
        <taxon>Phyllostictaceae</taxon>
        <taxon>Phyllosticta</taxon>
    </lineage>
</organism>
<dbReference type="EMBL" id="JBBPEH010000011">
    <property type="protein sequence ID" value="KAK7532396.1"/>
    <property type="molecule type" value="Genomic_DNA"/>
</dbReference>
<gene>
    <name evidence="2" type="ORF">J3D65DRAFT_104644</name>
</gene>
<feature type="compositionally biased region" description="Low complexity" evidence="1">
    <location>
        <begin position="167"/>
        <end position="176"/>
    </location>
</feature>
<sequence>MRRPATRPWYLCRHGDPMLAPKPNSGRQTGQADEAVVGGDGKRVVRPDKAVRRKTLDLDLDGPLRPCISLRLSIPWGSLGVSSPVEAVGRWVGGLAVSRADPARLPFAVHCPRGALLRTLRLVTAASVDKHPNPSVCTGETGPHLFISTPPIPRAVCMHVNIYVPRRSSSSPSFSPVATHKRQTPSTDAAPRRPRTHAAVNSTSAACLRVCNTHRRESEQWSAKSPLHPTHHHPLSAGPV</sequence>
<protein>
    <submittedName>
        <fullName evidence="2">Uncharacterized protein</fullName>
    </submittedName>
</protein>